<feature type="repeat" description="WD" evidence="3">
    <location>
        <begin position="24"/>
        <end position="58"/>
    </location>
</feature>
<dbReference type="EMBL" id="LXQA010021015">
    <property type="protein sequence ID" value="MCH91716.1"/>
    <property type="molecule type" value="Genomic_DNA"/>
</dbReference>
<dbReference type="InterPro" id="IPR040324">
    <property type="entry name" value="WDR44/Dgr2"/>
</dbReference>
<dbReference type="AlphaFoldDB" id="A0A392MYX1"/>
<dbReference type="SMART" id="SM00320">
    <property type="entry name" value="WD40"/>
    <property type="match status" value="1"/>
</dbReference>
<dbReference type="PROSITE" id="PS50082">
    <property type="entry name" value="WD_REPEATS_2"/>
    <property type="match status" value="2"/>
</dbReference>
<dbReference type="InterPro" id="IPR036322">
    <property type="entry name" value="WD40_repeat_dom_sf"/>
</dbReference>
<dbReference type="Pfam" id="PF00400">
    <property type="entry name" value="WD40"/>
    <property type="match status" value="2"/>
</dbReference>
<feature type="non-terminal residue" evidence="4">
    <location>
        <position position="1"/>
    </location>
</feature>
<accession>A0A392MYX1</accession>
<dbReference type="Proteomes" id="UP000265520">
    <property type="component" value="Unassembled WGS sequence"/>
</dbReference>
<protein>
    <submittedName>
        <fullName evidence="4">WD repeat-containing protein 44-like</fullName>
    </submittedName>
</protein>
<dbReference type="InterPro" id="IPR001680">
    <property type="entry name" value="WD40_rpt"/>
</dbReference>
<keyword evidence="1 3" id="KW-0853">WD repeat</keyword>
<organism evidence="4 5">
    <name type="scientific">Trifolium medium</name>
    <dbReference type="NCBI Taxonomy" id="97028"/>
    <lineage>
        <taxon>Eukaryota</taxon>
        <taxon>Viridiplantae</taxon>
        <taxon>Streptophyta</taxon>
        <taxon>Embryophyta</taxon>
        <taxon>Tracheophyta</taxon>
        <taxon>Spermatophyta</taxon>
        <taxon>Magnoliopsida</taxon>
        <taxon>eudicotyledons</taxon>
        <taxon>Gunneridae</taxon>
        <taxon>Pentapetalae</taxon>
        <taxon>rosids</taxon>
        <taxon>fabids</taxon>
        <taxon>Fabales</taxon>
        <taxon>Fabaceae</taxon>
        <taxon>Papilionoideae</taxon>
        <taxon>50 kb inversion clade</taxon>
        <taxon>NPAAA clade</taxon>
        <taxon>Hologalegina</taxon>
        <taxon>IRL clade</taxon>
        <taxon>Trifolieae</taxon>
        <taxon>Trifolium</taxon>
    </lineage>
</organism>
<dbReference type="PANTHER" id="PTHR14221:SF67">
    <property type="entry name" value="WD REPEAT-CONTAINING PROTEIN 44-LIKE"/>
    <property type="match status" value="1"/>
</dbReference>
<reference evidence="4 5" key="1">
    <citation type="journal article" date="2018" name="Front. Plant Sci.">
        <title>Red Clover (Trifolium pratense) and Zigzag Clover (T. medium) - A Picture of Genomic Similarities and Differences.</title>
        <authorList>
            <person name="Dluhosova J."/>
            <person name="Istvanek J."/>
            <person name="Nedelnik J."/>
            <person name="Repkova J."/>
        </authorList>
    </citation>
    <scope>NUCLEOTIDE SEQUENCE [LARGE SCALE GENOMIC DNA]</scope>
    <source>
        <strain evidence="4">10/8</strain>
        <strain evidence="5">cv. 10/8</strain>
        <tissue evidence="4">Leaf</tissue>
    </source>
</reference>
<evidence type="ECO:0000313" key="5">
    <source>
        <dbReference type="Proteomes" id="UP000265520"/>
    </source>
</evidence>
<feature type="repeat" description="WD" evidence="3">
    <location>
        <begin position="1"/>
        <end position="24"/>
    </location>
</feature>
<dbReference type="PROSITE" id="PS50294">
    <property type="entry name" value="WD_REPEATS_REGION"/>
    <property type="match status" value="1"/>
</dbReference>
<dbReference type="Gene3D" id="2.130.10.10">
    <property type="entry name" value="YVTN repeat-like/Quinoprotein amine dehydrogenase"/>
    <property type="match status" value="1"/>
</dbReference>
<dbReference type="SUPFAM" id="SSF50978">
    <property type="entry name" value="WD40 repeat-like"/>
    <property type="match status" value="1"/>
</dbReference>
<dbReference type="EMBL" id="LXQA010023291">
    <property type="protein sequence ID" value="MCH92720.1"/>
    <property type="molecule type" value="Genomic_DNA"/>
</dbReference>
<name>A0A392MYX1_9FABA</name>
<evidence type="ECO:0000313" key="4">
    <source>
        <dbReference type="EMBL" id="MCH92720.1"/>
    </source>
</evidence>
<evidence type="ECO:0000256" key="1">
    <source>
        <dbReference type="ARBA" id="ARBA00022574"/>
    </source>
</evidence>
<sequence>HLLSSSMDKTVRLWHLSSKSCLKIFSHSDYVTCIQFNPVDDRYFISGSLDAKVRIWSIPDRQVVDWIDLHEMVTAACYTPDGQVGSRLMCIHFSIQKFNF</sequence>
<dbReference type="PANTHER" id="PTHR14221">
    <property type="entry name" value="WD REPEAT DOMAIN 44"/>
    <property type="match status" value="1"/>
</dbReference>
<keyword evidence="2" id="KW-0677">Repeat</keyword>
<evidence type="ECO:0000256" key="3">
    <source>
        <dbReference type="PROSITE-ProRule" id="PRU00221"/>
    </source>
</evidence>
<keyword evidence="5" id="KW-1185">Reference proteome</keyword>
<proteinExistence type="predicted"/>
<evidence type="ECO:0000256" key="2">
    <source>
        <dbReference type="ARBA" id="ARBA00022737"/>
    </source>
</evidence>
<comment type="caution">
    <text evidence="4">The sequence shown here is derived from an EMBL/GenBank/DDBJ whole genome shotgun (WGS) entry which is preliminary data.</text>
</comment>
<dbReference type="InterPro" id="IPR015943">
    <property type="entry name" value="WD40/YVTN_repeat-like_dom_sf"/>
</dbReference>